<dbReference type="Proteomes" id="UP000791440">
    <property type="component" value="Unassembled WGS sequence"/>
</dbReference>
<evidence type="ECO:0000313" key="1">
    <source>
        <dbReference type="EMBL" id="KAG6464565.1"/>
    </source>
</evidence>
<comment type="caution">
    <text evidence="1">The sequence shown here is derived from an EMBL/GenBank/DDBJ whole genome shotgun (WGS) entry which is preliminary data.</text>
</comment>
<reference evidence="1" key="2">
    <citation type="submission" date="2020-12" db="EMBL/GenBank/DDBJ databases">
        <authorList>
            <person name="Kanost M."/>
        </authorList>
    </citation>
    <scope>NUCLEOTIDE SEQUENCE</scope>
</reference>
<proteinExistence type="predicted"/>
<dbReference type="EMBL" id="JH669203">
    <property type="protein sequence ID" value="KAG6464565.1"/>
    <property type="molecule type" value="Genomic_DNA"/>
</dbReference>
<reference evidence="1" key="1">
    <citation type="journal article" date="2016" name="Insect Biochem. Mol. Biol.">
        <title>Multifaceted biological insights from a draft genome sequence of the tobacco hornworm moth, Manduca sexta.</title>
        <authorList>
            <person name="Kanost M.R."/>
            <person name="Arrese E.L."/>
            <person name="Cao X."/>
            <person name="Chen Y.R."/>
            <person name="Chellapilla S."/>
            <person name="Goldsmith M.R."/>
            <person name="Grosse-Wilde E."/>
            <person name="Heckel D.G."/>
            <person name="Herndon N."/>
            <person name="Jiang H."/>
            <person name="Papanicolaou A."/>
            <person name="Qu J."/>
            <person name="Soulages J.L."/>
            <person name="Vogel H."/>
            <person name="Walters J."/>
            <person name="Waterhouse R.M."/>
            <person name="Ahn S.J."/>
            <person name="Almeida F.C."/>
            <person name="An C."/>
            <person name="Aqrawi P."/>
            <person name="Bretschneider A."/>
            <person name="Bryant W.B."/>
            <person name="Bucks S."/>
            <person name="Chao H."/>
            <person name="Chevignon G."/>
            <person name="Christen J.M."/>
            <person name="Clarke D.F."/>
            <person name="Dittmer N.T."/>
            <person name="Ferguson L.C.F."/>
            <person name="Garavelou S."/>
            <person name="Gordon K.H.J."/>
            <person name="Gunaratna R.T."/>
            <person name="Han Y."/>
            <person name="Hauser F."/>
            <person name="He Y."/>
            <person name="Heidel-Fischer H."/>
            <person name="Hirsh A."/>
            <person name="Hu Y."/>
            <person name="Jiang H."/>
            <person name="Kalra D."/>
            <person name="Klinner C."/>
            <person name="Konig C."/>
            <person name="Kovar C."/>
            <person name="Kroll A.R."/>
            <person name="Kuwar S.S."/>
            <person name="Lee S.L."/>
            <person name="Lehman R."/>
            <person name="Li K."/>
            <person name="Li Z."/>
            <person name="Liang H."/>
            <person name="Lovelace S."/>
            <person name="Lu Z."/>
            <person name="Mansfield J.H."/>
            <person name="McCulloch K.J."/>
            <person name="Mathew T."/>
            <person name="Morton B."/>
            <person name="Muzny D.M."/>
            <person name="Neunemann D."/>
            <person name="Ongeri F."/>
            <person name="Pauchet Y."/>
            <person name="Pu L.L."/>
            <person name="Pyrousis I."/>
            <person name="Rao X.J."/>
            <person name="Redding A."/>
            <person name="Roesel C."/>
            <person name="Sanchez-Gracia A."/>
            <person name="Schaack S."/>
            <person name="Shukla A."/>
            <person name="Tetreau G."/>
            <person name="Wang Y."/>
            <person name="Xiong G.H."/>
            <person name="Traut W."/>
            <person name="Walsh T.K."/>
            <person name="Worley K.C."/>
            <person name="Wu D."/>
            <person name="Wu W."/>
            <person name="Wu Y.Q."/>
            <person name="Zhang X."/>
            <person name="Zou Z."/>
            <person name="Zucker H."/>
            <person name="Briscoe A.D."/>
            <person name="Burmester T."/>
            <person name="Clem R.J."/>
            <person name="Feyereisen R."/>
            <person name="Grimmelikhuijzen C.J.P."/>
            <person name="Hamodrakas S.J."/>
            <person name="Hansson B.S."/>
            <person name="Huguet E."/>
            <person name="Jermiin L.S."/>
            <person name="Lan Q."/>
            <person name="Lehman H.K."/>
            <person name="Lorenzen M."/>
            <person name="Merzendorfer H."/>
            <person name="Michalopoulos I."/>
            <person name="Morton D.B."/>
            <person name="Muthukrishnan S."/>
            <person name="Oakeshott J.G."/>
            <person name="Palmer W."/>
            <person name="Park Y."/>
            <person name="Passarelli A.L."/>
            <person name="Rozas J."/>
            <person name="Schwartz L.M."/>
            <person name="Smith W."/>
            <person name="Southgate A."/>
            <person name="Vilcinskas A."/>
            <person name="Vogt R."/>
            <person name="Wang P."/>
            <person name="Werren J."/>
            <person name="Yu X.Q."/>
            <person name="Zhou J.J."/>
            <person name="Brown S.J."/>
            <person name="Scherer S.E."/>
            <person name="Richards S."/>
            <person name="Blissard G.W."/>
        </authorList>
    </citation>
    <scope>NUCLEOTIDE SEQUENCE</scope>
</reference>
<gene>
    <name evidence="1" type="ORF">O3G_MSEX014607</name>
</gene>
<protein>
    <submittedName>
        <fullName evidence="1">Uncharacterized protein</fullName>
    </submittedName>
</protein>
<accession>A0A921ZU50</accession>
<keyword evidence="2" id="KW-1185">Reference proteome</keyword>
<sequence length="230" mass="26449">MSRIAQKLCDEIVEPALNPSRTNTSAVNSNKYFYNSAKQEPKTTRSVVIEKRKVINKLLPNESGTRRNVKTIHSKDTVLRKKYVDVGSNTYITGPLRCDNNCVTLVRRRETRCSCKIPQKRTTKANVKQIQTLGWKNYAFTDKACARCIETVNCGTQFYDAYCNETRVPKTSRNTVPTVRDIKPWSIMQESPNVRRELSNTINRPTNLSHYYMGGKRWALSQYPTRGPDF</sequence>
<organism evidence="1 2">
    <name type="scientific">Manduca sexta</name>
    <name type="common">Tobacco hawkmoth</name>
    <name type="synonym">Tobacco hornworm</name>
    <dbReference type="NCBI Taxonomy" id="7130"/>
    <lineage>
        <taxon>Eukaryota</taxon>
        <taxon>Metazoa</taxon>
        <taxon>Ecdysozoa</taxon>
        <taxon>Arthropoda</taxon>
        <taxon>Hexapoda</taxon>
        <taxon>Insecta</taxon>
        <taxon>Pterygota</taxon>
        <taxon>Neoptera</taxon>
        <taxon>Endopterygota</taxon>
        <taxon>Lepidoptera</taxon>
        <taxon>Glossata</taxon>
        <taxon>Ditrysia</taxon>
        <taxon>Bombycoidea</taxon>
        <taxon>Sphingidae</taxon>
        <taxon>Sphinginae</taxon>
        <taxon>Sphingini</taxon>
        <taxon>Manduca</taxon>
    </lineage>
</organism>
<name>A0A921ZU50_MANSE</name>
<dbReference type="AlphaFoldDB" id="A0A921ZU50"/>
<evidence type="ECO:0000313" key="2">
    <source>
        <dbReference type="Proteomes" id="UP000791440"/>
    </source>
</evidence>